<evidence type="ECO:0000259" key="4">
    <source>
        <dbReference type="PROSITE" id="PS50949"/>
    </source>
</evidence>
<evidence type="ECO:0000256" key="1">
    <source>
        <dbReference type="ARBA" id="ARBA00023015"/>
    </source>
</evidence>
<dbReference type="EMBL" id="FQXE01000008">
    <property type="protein sequence ID" value="SHI07935.1"/>
    <property type="molecule type" value="Genomic_DNA"/>
</dbReference>
<keyword evidence="1" id="KW-0805">Transcription regulation</keyword>
<proteinExistence type="predicted"/>
<dbReference type="PROSITE" id="PS50949">
    <property type="entry name" value="HTH_GNTR"/>
    <property type="match status" value="1"/>
</dbReference>
<keyword evidence="6" id="KW-1185">Reference proteome</keyword>
<organism evidence="5 6">
    <name type="scientific">Pollutimonas bauzanensis</name>
    <dbReference type="NCBI Taxonomy" id="658167"/>
    <lineage>
        <taxon>Bacteria</taxon>
        <taxon>Pseudomonadati</taxon>
        <taxon>Pseudomonadota</taxon>
        <taxon>Betaproteobacteria</taxon>
        <taxon>Burkholderiales</taxon>
        <taxon>Alcaligenaceae</taxon>
        <taxon>Pollutimonas</taxon>
    </lineage>
</organism>
<dbReference type="STRING" id="658167.SAMN04488135_108124"/>
<dbReference type="SMART" id="SM00895">
    <property type="entry name" value="FCD"/>
    <property type="match status" value="1"/>
</dbReference>
<dbReference type="InterPro" id="IPR036390">
    <property type="entry name" value="WH_DNA-bd_sf"/>
</dbReference>
<dbReference type="OrthoDB" id="8664638at2"/>
<dbReference type="SUPFAM" id="SSF48008">
    <property type="entry name" value="GntR ligand-binding domain-like"/>
    <property type="match status" value="1"/>
</dbReference>
<dbReference type="InterPro" id="IPR000524">
    <property type="entry name" value="Tscrpt_reg_HTH_GntR"/>
</dbReference>
<dbReference type="InterPro" id="IPR036388">
    <property type="entry name" value="WH-like_DNA-bd_sf"/>
</dbReference>
<keyword evidence="3" id="KW-0804">Transcription</keyword>
<dbReference type="RefSeq" id="WP_084136056.1">
    <property type="nucleotide sequence ID" value="NZ_FQXE01000008.1"/>
</dbReference>
<evidence type="ECO:0000313" key="5">
    <source>
        <dbReference type="EMBL" id="SHI07935.1"/>
    </source>
</evidence>
<dbReference type="Pfam" id="PF07729">
    <property type="entry name" value="FCD"/>
    <property type="match status" value="1"/>
</dbReference>
<evidence type="ECO:0000256" key="2">
    <source>
        <dbReference type="ARBA" id="ARBA00023125"/>
    </source>
</evidence>
<reference evidence="5 6" key="1">
    <citation type="submission" date="2016-11" db="EMBL/GenBank/DDBJ databases">
        <authorList>
            <person name="Jaros S."/>
            <person name="Januszkiewicz K."/>
            <person name="Wedrychowicz H."/>
        </authorList>
    </citation>
    <scope>NUCLEOTIDE SEQUENCE [LARGE SCALE GENOMIC DNA]</scope>
    <source>
        <strain evidence="5 6">CGMCC 1.10190</strain>
    </source>
</reference>
<feature type="domain" description="HTH gntR-type" evidence="4">
    <location>
        <begin position="38"/>
        <end position="105"/>
    </location>
</feature>
<dbReference type="InterPro" id="IPR008920">
    <property type="entry name" value="TF_FadR/GntR_C"/>
</dbReference>
<dbReference type="Gene3D" id="1.10.10.10">
    <property type="entry name" value="Winged helix-like DNA-binding domain superfamily/Winged helix DNA-binding domain"/>
    <property type="match status" value="1"/>
</dbReference>
<dbReference type="PANTHER" id="PTHR43537:SF24">
    <property type="entry name" value="GLUCONATE OPERON TRANSCRIPTIONAL REPRESSOR"/>
    <property type="match status" value="1"/>
</dbReference>
<dbReference type="Pfam" id="PF00392">
    <property type="entry name" value="GntR"/>
    <property type="match status" value="1"/>
</dbReference>
<name>A0A1M5Y761_9BURK</name>
<gene>
    <name evidence="5" type="ORF">SAMN04488135_108124</name>
</gene>
<dbReference type="AlphaFoldDB" id="A0A1M5Y761"/>
<keyword evidence="2 5" id="KW-0238">DNA-binding</keyword>
<dbReference type="Proteomes" id="UP000184226">
    <property type="component" value="Unassembled WGS sequence"/>
</dbReference>
<dbReference type="InterPro" id="IPR011711">
    <property type="entry name" value="GntR_C"/>
</dbReference>
<evidence type="ECO:0000256" key="3">
    <source>
        <dbReference type="ARBA" id="ARBA00023163"/>
    </source>
</evidence>
<sequence>MEKKPTALDPEFYSTAPEPLKRLRTIVQRVIAKNNDQPSLVIEIASMVGAEILYGIRKRGSDLNSVEVARHFNSSRTPAREAILLLEKEGLVEVPPRRRPRVAIMTLSDIKELYGVRAAIAGIVAAEASIHATDEELQDLLDFIPEIERAASDSDSEHFYWANVHFHERMTQLAHNTTLQRILDTLVLRSLLLKRLVLSDRARVARSAKDHIFLAQALYDRNAELASALARSNVLCARKKLEELLGEDSEDSAVDVPMPENGG</sequence>
<dbReference type="GO" id="GO:0003700">
    <property type="term" value="F:DNA-binding transcription factor activity"/>
    <property type="evidence" value="ECO:0007669"/>
    <property type="project" value="InterPro"/>
</dbReference>
<dbReference type="Gene3D" id="1.20.120.530">
    <property type="entry name" value="GntR ligand-binding domain-like"/>
    <property type="match status" value="1"/>
</dbReference>
<accession>A0A1M5Y761</accession>
<protein>
    <submittedName>
        <fullName evidence="5">DNA-binding transcriptional regulator, GntR family</fullName>
    </submittedName>
</protein>
<dbReference type="PANTHER" id="PTHR43537">
    <property type="entry name" value="TRANSCRIPTIONAL REGULATOR, GNTR FAMILY"/>
    <property type="match status" value="1"/>
</dbReference>
<evidence type="ECO:0000313" key="6">
    <source>
        <dbReference type="Proteomes" id="UP000184226"/>
    </source>
</evidence>
<dbReference type="GO" id="GO:0003677">
    <property type="term" value="F:DNA binding"/>
    <property type="evidence" value="ECO:0007669"/>
    <property type="project" value="UniProtKB-KW"/>
</dbReference>
<dbReference type="SUPFAM" id="SSF46785">
    <property type="entry name" value="Winged helix' DNA-binding domain"/>
    <property type="match status" value="1"/>
</dbReference>